<comment type="similarity">
    <text evidence="2">Belongs to the AIM9 family.</text>
</comment>
<evidence type="ECO:0000256" key="3">
    <source>
        <dbReference type="ARBA" id="ARBA00016197"/>
    </source>
</evidence>
<dbReference type="SUPFAM" id="SSF56112">
    <property type="entry name" value="Protein kinase-like (PK-like)"/>
    <property type="match status" value="1"/>
</dbReference>
<protein>
    <recommendedName>
        <fullName evidence="3">Altered inheritance of mitochondria protein 9, mitochondrial</fullName>
    </recommendedName>
    <alternativeName>
        <fullName evidence="6">Found in mitochondrial proteome protein 29</fullName>
    </alternativeName>
</protein>
<proteinExistence type="inferred from homology"/>
<dbReference type="Gene3D" id="3.90.1200.10">
    <property type="match status" value="1"/>
</dbReference>
<evidence type="ECO:0000313" key="8">
    <source>
        <dbReference type="EMBL" id="CRL24039.1"/>
    </source>
</evidence>
<keyword evidence="5" id="KW-0496">Mitochondrion</keyword>
<comment type="subcellular location">
    <subcellularLocation>
        <location evidence="1">Mitochondrion</location>
    </subcellularLocation>
</comment>
<evidence type="ECO:0000259" key="7">
    <source>
        <dbReference type="Pfam" id="PF01636"/>
    </source>
</evidence>
<evidence type="ECO:0000256" key="1">
    <source>
        <dbReference type="ARBA" id="ARBA00004173"/>
    </source>
</evidence>
<evidence type="ECO:0000313" key="9">
    <source>
        <dbReference type="Proteomes" id="UP000053732"/>
    </source>
</evidence>
<reference evidence="8 9" key="1">
    <citation type="journal article" date="2014" name="Nat. Commun.">
        <title>Multiple recent horizontal transfers of a large genomic region in cheese making fungi.</title>
        <authorList>
            <person name="Cheeseman K."/>
            <person name="Ropars J."/>
            <person name="Renault P."/>
            <person name="Dupont J."/>
            <person name="Gouzy J."/>
            <person name="Branca A."/>
            <person name="Abraham A.L."/>
            <person name="Ceppi M."/>
            <person name="Conseiller E."/>
            <person name="Debuchy R."/>
            <person name="Malagnac F."/>
            <person name="Goarin A."/>
            <person name="Silar P."/>
            <person name="Lacoste S."/>
            <person name="Sallet E."/>
            <person name="Bensimon A."/>
            <person name="Giraud T."/>
            <person name="Brygoo Y."/>
        </authorList>
    </citation>
    <scope>NUCLEOTIDE SEQUENCE [LARGE SCALE GENOMIC DNA]</scope>
    <source>
        <strain evidence="9">FM 013</strain>
    </source>
</reference>
<organism evidence="8 9">
    <name type="scientific">Penicillium camemberti (strain FM 013)</name>
    <dbReference type="NCBI Taxonomy" id="1429867"/>
    <lineage>
        <taxon>Eukaryota</taxon>
        <taxon>Fungi</taxon>
        <taxon>Dikarya</taxon>
        <taxon>Ascomycota</taxon>
        <taxon>Pezizomycotina</taxon>
        <taxon>Eurotiomycetes</taxon>
        <taxon>Eurotiomycetidae</taxon>
        <taxon>Eurotiales</taxon>
        <taxon>Aspergillaceae</taxon>
        <taxon>Penicillium</taxon>
    </lineage>
</organism>
<evidence type="ECO:0000256" key="4">
    <source>
        <dbReference type="ARBA" id="ARBA00022946"/>
    </source>
</evidence>
<dbReference type="AlphaFoldDB" id="A0A0G4PCQ7"/>
<dbReference type="Pfam" id="PF01636">
    <property type="entry name" value="APH"/>
    <property type="match status" value="1"/>
</dbReference>
<keyword evidence="8" id="KW-0418">Kinase</keyword>
<evidence type="ECO:0000256" key="5">
    <source>
        <dbReference type="ARBA" id="ARBA00023128"/>
    </source>
</evidence>
<evidence type="ECO:0000256" key="2">
    <source>
        <dbReference type="ARBA" id="ARBA00005543"/>
    </source>
</evidence>
<dbReference type="PANTHER" id="PTHR36091:SF1">
    <property type="entry name" value="ALTERED INHERITANCE OF MITOCHONDRIA PROTEIN 9, MITOCHONDRIAL"/>
    <property type="match status" value="1"/>
</dbReference>
<sequence>MPQPTTTPLWRALEDGTEEPIEEEDLFRYQRYRWLSGEPEKLSMRYRKFNLQALLNTSVETVGNAGTTCVKLLKCVEGQFNKAFLLTMSDGCEIIARLPNPNAGPSFFTVASEVATRHFLRDQLGIPIPRIYHWSSDASNEIGAEYILEERAIGQPLGSLWETISLSKKSHIVDQILDMEKRLASIAFSRHGCIYYISDLQLKSCDYELIETKRGYPPTSTAGGNDTLPSFAIGPSASPIFWDKQKATMNLDRGPWDSIADYAGAIGKNEVQWAISHARPRMNYHRSMEYPETPDDYIALLEKYMALAPLLAPTPTSEQLNRISHPDLHLDNIFVDPETYCITSIIDWQQTAVAPAFLQRSYPQMLELTASPCPDQKKQEEKMLLEHYCDVTKTNNSIRSQLLNDPLHELKTDPIALVPGCWEREDLFSLRNSLIKVVARWTDPKYKQDSIPVDFGEEELIRHGDEMNLLEGISDIVHQLQEAGLIPLGGMARPEYYERAMELNERFNDEFVGLAENESQQDLHAKVWPYK</sequence>
<dbReference type="PANTHER" id="PTHR36091">
    <property type="entry name" value="ALTERED INHERITANCE OF MITOCHONDRIA PROTEIN 9, MITOCHONDRIAL"/>
    <property type="match status" value="1"/>
</dbReference>
<feature type="domain" description="Aminoglycoside phosphotransferase" evidence="7">
    <location>
        <begin position="78"/>
        <end position="356"/>
    </location>
</feature>
<dbReference type="EMBL" id="HG793144">
    <property type="protein sequence ID" value="CRL24039.1"/>
    <property type="molecule type" value="Genomic_DNA"/>
</dbReference>
<dbReference type="InterPro" id="IPR051035">
    <property type="entry name" value="Mito_inheritance_9"/>
</dbReference>
<dbReference type="Proteomes" id="UP000053732">
    <property type="component" value="Unassembled WGS sequence"/>
</dbReference>
<dbReference type="GO" id="GO:0005739">
    <property type="term" value="C:mitochondrion"/>
    <property type="evidence" value="ECO:0007669"/>
    <property type="project" value="UniProtKB-SubCell"/>
</dbReference>
<keyword evidence="4" id="KW-0809">Transit peptide</keyword>
<dbReference type="InterPro" id="IPR002575">
    <property type="entry name" value="Aminoglycoside_PTrfase"/>
</dbReference>
<dbReference type="GO" id="GO:0016301">
    <property type="term" value="F:kinase activity"/>
    <property type="evidence" value="ECO:0007669"/>
    <property type="project" value="UniProtKB-KW"/>
</dbReference>
<evidence type="ECO:0000256" key="6">
    <source>
        <dbReference type="ARBA" id="ARBA00031849"/>
    </source>
</evidence>
<keyword evidence="8" id="KW-0808">Transferase</keyword>
<name>A0A0G4PCQ7_PENC3</name>
<dbReference type="InterPro" id="IPR011009">
    <property type="entry name" value="Kinase-like_dom_sf"/>
</dbReference>
<gene>
    <name evidence="8" type="ORF">PCAMFM013_S011g000033</name>
</gene>
<keyword evidence="9" id="KW-1185">Reference proteome</keyword>
<accession>A0A0G4PCQ7</accession>